<dbReference type="EMBL" id="BAAAXF010000067">
    <property type="protein sequence ID" value="GAA3502364.1"/>
    <property type="molecule type" value="Genomic_DNA"/>
</dbReference>
<protein>
    <submittedName>
        <fullName evidence="3">Uncharacterized protein</fullName>
    </submittedName>
</protein>
<reference evidence="4" key="1">
    <citation type="journal article" date="2019" name="Int. J. Syst. Evol. Microbiol.">
        <title>The Global Catalogue of Microorganisms (GCM) 10K type strain sequencing project: providing services to taxonomists for standard genome sequencing and annotation.</title>
        <authorList>
            <consortium name="The Broad Institute Genomics Platform"/>
            <consortium name="The Broad Institute Genome Sequencing Center for Infectious Disease"/>
            <person name="Wu L."/>
            <person name="Ma J."/>
        </authorList>
    </citation>
    <scope>NUCLEOTIDE SEQUENCE [LARGE SCALE GENOMIC DNA]</scope>
    <source>
        <strain evidence="4">JCM 4816</strain>
    </source>
</reference>
<keyword evidence="2" id="KW-0472">Membrane</keyword>
<comment type="caution">
    <text evidence="3">The sequence shown here is derived from an EMBL/GenBank/DDBJ whole genome shotgun (WGS) entry which is preliminary data.</text>
</comment>
<dbReference type="Proteomes" id="UP001501455">
    <property type="component" value="Unassembled WGS sequence"/>
</dbReference>
<accession>A0ABP6U4N1</accession>
<gene>
    <name evidence="3" type="ORF">GCM10019016_094730</name>
</gene>
<name>A0ABP6U4N1_9ACTN</name>
<feature type="transmembrane region" description="Helical" evidence="2">
    <location>
        <begin position="39"/>
        <end position="59"/>
    </location>
</feature>
<organism evidence="3 4">
    <name type="scientific">Streptomyces prasinosporus</name>
    <dbReference type="NCBI Taxonomy" id="68256"/>
    <lineage>
        <taxon>Bacteria</taxon>
        <taxon>Bacillati</taxon>
        <taxon>Actinomycetota</taxon>
        <taxon>Actinomycetes</taxon>
        <taxon>Kitasatosporales</taxon>
        <taxon>Streptomycetaceae</taxon>
        <taxon>Streptomyces</taxon>
        <taxon>Streptomyces albogriseolus group</taxon>
    </lineage>
</organism>
<keyword evidence="2" id="KW-1133">Transmembrane helix</keyword>
<proteinExistence type="predicted"/>
<evidence type="ECO:0000256" key="1">
    <source>
        <dbReference type="SAM" id="MobiDB-lite"/>
    </source>
</evidence>
<dbReference type="RefSeq" id="WP_193458904.1">
    <property type="nucleotide sequence ID" value="NZ_BAAAXF010000067.1"/>
</dbReference>
<keyword evidence="4" id="KW-1185">Reference proteome</keyword>
<sequence>MPRPAHAPGRPPEDDLLRWAAFACLPAAAALLWRGAPFLTAAGVVCGLAAVTAASRLLIRRSRRLGSPARSPRLGAHPHARRVGAPPHARAHAPRNAGQTPAG</sequence>
<evidence type="ECO:0000313" key="3">
    <source>
        <dbReference type="EMBL" id="GAA3502364.1"/>
    </source>
</evidence>
<feature type="region of interest" description="Disordered" evidence="1">
    <location>
        <begin position="62"/>
        <end position="103"/>
    </location>
</feature>
<evidence type="ECO:0000313" key="4">
    <source>
        <dbReference type="Proteomes" id="UP001501455"/>
    </source>
</evidence>
<evidence type="ECO:0000256" key="2">
    <source>
        <dbReference type="SAM" id="Phobius"/>
    </source>
</evidence>
<keyword evidence="2" id="KW-0812">Transmembrane</keyword>